<comment type="caution">
    <text evidence="2">The sequence shown here is derived from an EMBL/GenBank/DDBJ whole genome shotgun (WGS) entry which is preliminary data.</text>
</comment>
<evidence type="ECO:0000313" key="2">
    <source>
        <dbReference type="EMBL" id="CAF4272061.1"/>
    </source>
</evidence>
<dbReference type="Proteomes" id="UP000663844">
    <property type="component" value="Unassembled WGS sequence"/>
</dbReference>
<feature type="transmembrane region" description="Helical" evidence="1">
    <location>
        <begin position="35"/>
        <end position="59"/>
    </location>
</feature>
<accession>A0A820FYX8</accession>
<dbReference type="AlphaFoldDB" id="A0A820FYX8"/>
<dbReference type="EMBL" id="CAJOAZ010013812">
    <property type="protein sequence ID" value="CAF4272061.1"/>
    <property type="molecule type" value="Genomic_DNA"/>
</dbReference>
<protein>
    <submittedName>
        <fullName evidence="2">Uncharacterized protein</fullName>
    </submittedName>
</protein>
<sequence length="94" mass="10679">ISTLSLCIHLPQSLIILVRQIQPNRNDFGTNIEPYFFYLTGYVIFLVPFVSLGCLPELWPKLLLFNQRHHCMIGPMTMTAAAATEQTILRSKDG</sequence>
<name>A0A820FYX8_9BILA</name>
<feature type="non-terminal residue" evidence="2">
    <location>
        <position position="1"/>
    </location>
</feature>
<keyword evidence="1" id="KW-0812">Transmembrane</keyword>
<keyword evidence="1" id="KW-0472">Membrane</keyword>
<evidence type="ECO:0000313" key="3">
    <source>
        <dbReference type="Proteomes" id="UP000663844"/>
    </source>
</evidence>
<organism evidence="2 3">
    <name type="scientific">Adineta steineri</name>
    <dbReference type="NCBI Taxonomy" id="433720"/>
    <lineage>
        <taxon>Eukaryota</taxon>
        <taxon>Metazoa</taxon>
        <taxon>Spiralia</taxon>
        <taxon>Gnathifera</taxon>
        <taxon>Rotifera</taxon>
        <taxon>Eurotatoria</taxon>
        <taxon>Bdelloidea</taxon>
        <taxon>Adinetida</taxon>
        <taxon>Adinetidae</taxon>
        <taxon>Adineta</taxon>
    </lineage>
</organism>
<evidence type="ECO:0000256" key="1">
    <source>
        <dbReference type="SAM" id="Phobius"/>
    </source>
</evidence>
<keyword evidence="1" id="KW-1133">Transmembrane helix</keyword>
<gene>
    <name evidence="2" type="ORF">OXD698_LOCUS44567</name>
</gene>
<proteinExistence type="predicted"/>
<reference evidence="2" key="1">
    <citation type="submission" date="2021-02" db="EMBL/GenBank/DDBJ databases">
        <authorList>
            <person name="Nowell W R."/>
        </authorList>
    </citation>
    <scope>NUCLEOTIDE SEQUENCE</scope>
</reference>